<keyword evidence="5" id="KW-1185">Reference proteome</keyword>
<dbReference type="GO" id="GO:0005840">
    <property type="term" value="C:ribosome"/>
    <property type="evidence" value="ECO:0007669"/>
    <property type="project" value="UniProtKB-KW"/>
</dbReference>
<dbReference type="InterPro" id="IPR006032">
    <property type="entry name" value="Ribosomal_uS12"/>
</dbReference>
<dbReference type="Gene3D" id="2.40.50.140">
    <property type="entry name" value="Nucleic acid-binding proteins"/>
    <property type="match status" value="1"/>
</dbReference>
<evidence type="ECO:0000256" key="3">
    <source>
        <dbReference type="ARBA" id="ARBA00023274"/>
    </source>
</evidence>
<dbReference type="PROSITE" id="PS00055">
    <property type="entry name" value="RIBOSOMAL_S12"/>
    <property type="match status" value="1"/>
</dbReference>
<comment type="caution">
    <text evidence="4">The sequence shown here is derived from an EMBL/GenBank/DDBJ whole genome shotgun (WGS) entry which is preliminary data.</text>
</comment>
<evidence type="ECO:0000256" key="2">
    <source>
        <dbReference type="ARBA" id="ARBA00022980"/>
    </source>
</evidence>
<dbReference type="SUPFAM" id="SSF50249">
    <property type="entry name" value="Nucleic acid-binding proteins"/>
    <property type="match status" value="1"/>
</dbReference>
<proteinExistence type="inferred from homology"/>
<organism evidence="4 5">
    <name type="scientific">Armadillidium nasatum</name>
    <dbReference type="NCBI Taxonomy" id="96803"/>
    <lineage>
        <taxon>Eukaryota</taxon>
        <taxon>Metazoa</taxon>
        <taxon>Ecdysozoa</taxon>
        <taxon>Arthropoda</taxon>
        <taxon>Crustacea</taxon>
        <taxon>Multicrustacea</taxon>
        <taxon>Malacostraca</taxon>
        <taxon>Eumalacostraca</taxon>
        <taxon>Peracarida</taxon>
        <taxon>Isopoda</taxon>
        <taxon>Oniscidea</taxon>
        <taxon>Crinocheta</taxon>
        <taxon>Armadillidiidae</taxon>
        <taxon>Armadillidium</taxon>
    </lineage>
</organism>
<accession>A0A5N5TEU8</accession>
<dbReference type="GO" id="GO:0006412">
    <property type="term" value="P:translation"/>
    <property type="evidence" value="ECO:0007669"/>
    <property type="project" value="InterPro"/>
</dbReference>
<reference evidence="4 5" key="1">
    <citation type="journal article" date="2019" name="PLoS Biol.">
        <title>Sex chromosomes control vertical transmission of feminizing Wolbachia symbionts in an isopod.</title>
        <authorList>
            <person name="Becking T."/>
            <person name="Chebbi M.A."/>
            <person name="Giraud I."/>
            <person name="Moumen B."/>
            <person name="Laverre T."/>
            <person name="Caubet Y."/>
            <person name="Peccoud J."/>
            <person name="Gilbert C."/>
            <person name="Cordaux R."/>
        </authorList>
    </citation>
    <scope>NUCLEOTIDE SEQUENCE [LARGE SCALE GENOMIC DNA]</scope>
    <source>
        <strain evidence="4">ANa2</strain>
        <tissue evidence="4">Whole body excluding digestive tract and cuticle</tissue>
    </source>
</reference>
<sequence length="174" mass="19915">MSFMKNFITSFSKLQIRNFNISACQRRTLSTDLFTKGQNGLQSRSVQRASNCCNILNQNSIVFMPSIFNISKNQIRSYYLESTFPDSENRDLEPGEVRLNVMRVHRRGIVLKRPKKRNPLGENVPFAKAIVLKTLIKKPKKPNSANRKCVLVRTSGWQRIGCLCSWRGSQFTGA</sequence>
<gene>
    <name evidence="4" type="primary">tko</name>
    <name evidence="4" type="ORF">Anas_09857</name>
</gene>
<dbReference type="EMBL" id="SEYY01001946">
    <property type="protein sequence ID" value="KAB7505031.1"/>
    <property type="molecule type" value="Genomic_DNA"/>
</dbReference>
<keyword evidence="3" id="KW-0687">Ribonucleoprotein</keyword>
<dbReference type="Proteomes" id="UP000326759">
    <property type="component" value="Unassembled WGS sequence"/>
</dbReference>
<protein>
    <submittedName>
        <fullName evidence="4">40S ribosomal protein S12, mitochondrial</fullName>
    </submittedName>
</protein>
<evidence type="ECO:0000313" key="5">
    <source>
        <dbReference type="Proteomes" id="UP000326759"/>
    </source>
</evidence>
<keyword evidence="2 4" id="KW-0689">Ribosomal protein</keyword>
<dbReference type="GO" id="GO:1990904">
    <property type="term" value="C:ribonucleoprotein complex"/>
    <property type="evidence" value="ECO:0007669"/>
    <property type="project" value="UniProtKB-KW"/>
</dbReference>
<evidence type="ECO:0000256" key="1">
    <source>
        <dbReference type="ARBA" id="ARBA00005657"/>
    </source>
</evidence>
<dbReference type="AlphaFoldDB" id="A0A5N5TEU8"/>
<dbReference type="OrthoDB" id="361013at2759"/>
<dbReference type="GO" id="GO:0003735">
    <property type="term" value="F:structural constituent of ribosome"/>
    <property type="evidence" value="ECO:0007669"/>
    <property type="project" value="InterPro"/>
</dbReference>
<dbReference type="InterPro" id="IPR012340">
    <property type="entry name" value="NA-bd_OB-fold"/>
</dbReference>
<evidence type="ECO:0000313" key="4">
    <source>
        <dbReference type="EMBL" id="KAB7505031.1"/>
    </source>
</evidence>
<name>A0A5N5TEU8_9CRUS</name>
<comment type="similarity">
    <text evidence="1">Belongs to the universal ribosomal protein uS12 family.</text>
</comment>
<dbReference type="Pfam" id="PF00164">
    <property type="entry name" value="Ribosom_S12_S23"/>
    <property type="match status" value="1"/>
</dbReference>